<evidence type="ECO:0000256" key="10">
    <source>
        <dbReference type="ARBA" id="ARBA00023140"/>
    </source>
</evidence>
<feature type="compositionally biased region" description="Basic and acidic residues" evidence="17">
    <location>
        <begin position="112"/>
        <end position="131"/>
    </location>
</feature>
<keyword evidence="5" id="KW-0507">mRNA processing</keyword>
<dbReference type="InterPro" id="IPR032640">
    <property type="entry name" value="AMPK1_CBM"/>
</dbReference>
<keyword evidence="6" id="KW-0747">Spliceosome</keyword>
<dbReference type="CDD" id="cd12247">
    <property type="entry name" value="RRM2_U1A_like"/>
    <property type="match status" value="1"/>
</dbReference>
<dbReference type="GO" id="GO:1905762">
    <property type="term" value="F:CCR4-NOT complex binding"/>
    <property type="evidence" value="ECO:0007669"/>
    <property type="project" value="TreeGrafter"/>
</dbReference>
<evidence type="ECO:0000256" key="5">
    <source>
        <dbReference type="ARBA" id="ARBA00022664"/>
    </source>
</evidence>
<evidence type="ECO:0000256" key="2">
    <source>
        <dbReference type="ARBA" id="ARBA00004275"/>
    </source>
</evidence>
<dbReference type="PANTHER" id="PTHR14379:SF3">
    <property type="entry name" value="MEIOSIS REGULATOR AND MRNA STABILITY FACTOR 1"/>
    <property type="match status" value="1"/>
</dbReference>
<evidence type="ECO:0000313" key="20">
    <source>
        <dbReference type="Proteomes" id="UP001210925"/>
    </source>
</evidence>
<dbReference type="SUPFAM" id="SSF81296">
    <property type="entry name" value="E set domains"/>
    <property type="match status" value="1"/>
</dbReference>
<dbReference type="InterPro" id="IPR013783">
    <property type="entry name" value="Ig-like_fold"/>
</dbReference>
<dbReference type="SUPFAM" id="SSF54928">
    <property type="entry name" value="RNA-binding domain, RBD"/>
    <property type="match status" value="1"/>
</dbReference>
<dbReference type="FunFam" id="3.30.70.330:FF:000039">
    <property type="entry name" value="U1 small nuclear ribonucleoprotein A"/>
    <property type="match status" value="1"/>
</dbReference>
<comment type="subcellular location">
    <subcellularLocation>
        <location evidence="1">Nucleus</location>
    </subcellularLocation>
    <subcellularLocation>
        <location evidence="2">Peroxisome</location>
    </subcellularLocation>
</comment>
<dbReference type="GO" id="GO:0005681">
    <property type="term" value="C:spliceosomal complex"/>
    <property type="evidence" value="ECO:0007669"/>
    <property type="project" value="UniProtKB-KW"/>
</dbReference>
<feature type="region of interest" description="Disordered" evidence="17">
    <location>
        <begin position="112"/>
        <end position="147"/>
    </location>
</feature>
<reference evidence="19" key="1">
    <citation type="submission" date="2020-05" db="EMBL/GenBank/DDBJ databases">
        <title>Phylogenomic resolution of chytrid fungi.</title>
        <authorList>
            <person name="Stajich J.E."/>
            <person name="Amses K."/>
            <person name="Simmons R."/>
            <person name="Seto K."/>
            <person name="Myers J."/>
            <person name="Bonds A."/>
            <person name="Quandt C.A."/>
            <person name="Barry K."/>
            <person name="Liu P."/>
            <person name="Grigoriev I."/>
            <person name="Longcore J.E."/>
            <person name="James T.Y."/>
        </authorList>
    </citation>
    <scope>NUCLEOTIDE SEQUENCE</scope>
    <source>
        <strain evidence="19">PLAUS21</strain>
    </source>
</reference>
<dbReference type="InterPro" id="IPR024768">
    <property type="entry name" value="Marf1"/>
</dbReference>
<evidence type="ECO:0000256" key="1">
    <source>
        <dbReference type="ARBA" id="ARBA00004123"/>
    </source>
</evidence>
<dbReference type="InterPro" id="IPR021139">
    <property type="entry name" value="NYN"/>
</dbReference>
<dbReference type="GO" id="GO:0051321">
    <property type="term" value="P:meiotic cell cycle"/>
    <property type="evidence" value="ECO:0007669"/>
    <property type="project" value="UniProtKB-KW"/>
</dbReference>
<protein>
    <recommendedName>
        <fullName evidence="4">Meiosis regulator and mRNA stability factor 1</fullName>
    </recommendedName>
    <alternativeName>
        <fullName evidence="15">Limkain-b1</fullName>
    </alternativeName>
</protein>
<keyword evidence="11" id="KW-0508">mRNA splicing</keyword>
<dbReference type="Proteomes" id="UP001210925">
    <property type="component" value="Unassembled WGS sequence"/>
</dbReference>
<dbReference type="PANTHER" id="PTHR14379">
    <property type="entry name" value="LIMKAIN B LKAP"/>
    <property type="match status" value="1"/>
</dbReference>
<dbReference type="EMBL" id="JADGKB010000056">
    <property type="protein sequence ID" value="KAJ3256068.1"/>
    <property type="molecule type" value="Genomic_DNA"/>
</dbReference>
<evidence type="ECO:0000259" key="18">
    <source>
        <dbReference type="PROSITE" id="PS50102"/>
    </source>
</evidence>
<dbReference type="GO" id="GO:0005777">
    <property type="term" value="C:peroxisome"/>
    <property type="evidence" value="ECO:0007669"/>
    <property type="project" value="UniProtKB-SubCell"/>
</dbReference>
<dbReference type="FunFam" id="3.30.70.330:FF:000029">
    <property type="entry name" value="U2 small nuclear ribonucleoprotein B"/>
    <property type="match status" value="1"/>
</dbReference>
<dbReference type="Pfam" id="PF01936">
    <property type="entry name" value="NYN"/>
    <property type="match status" value="1"/>
</dbReference>
<keyword evidence="7" id="KW-0677">Repeat</keyword>
<evidence type="ECO:0000256" key="15">
    <source>
        <dbReference type="ARBA" id="ARBA00030116"/>
    </source>
</evidence>
<name>A0AAD5Y340_9FUNG</name>
<dbReference type="GO" id="GO:0004540">
    <property type="term" value="F:RNA nuclease activity"/>
    <property type="evidence" value="ECO:0007669"/>
    <property type="project" value="InterPro"/>
</dbReference>
<dbReference type="GO" id="GO:0010468">
    <property type="term" value="P:regulation of gene expression"/>
    <property type="evidence" value="ECO:0007669"/>
    <property type="project" value="InterPro"/>
</dbReference>
<evidence type="ECO:0000256" key="7">
    <source>
        <dbReference type="ARBA" id="ARBA00022737"/>
    </source>
</evidence>
<keyword evidence="13" id="KW-0469">Meiosis</keyword>
<evidence type="ECO:0000256" key="13">
    <source>
        <dbReference type="ARBA" id="ARBA00023254"/>
    </source>
</evidence>
<feature type="domain" description="RRM" evidence="18">
    <location>
        <begin position="152"/>
        <end position="226"/>
    </location>
</feature>
<dbReference type="InterPro" id="IPR012677">
    <property type="entry name" value="Nucleotide-bd_a/b_plait_sf"/>
</dbReference>
<keyword evidence="14" id="KW-0687">Ribonucleoprotein</keyword>
<dbReference type="InterPro" id="IPR000504">
    <property type="entry name" value="RRM_dom"/>
</dbReference>
<dbReference type="Pfam" id="PF16561">
    <property type="entry name" value="AMPK1_CBM"/>
    <property type="match status" value="1"/>
</dbReference>
<evidence type="ECO:0000256" key="17">
    <source>
        <dbReference type="SAM" id="MobiDB-lite"/>
    </source>
</evidence>
<evidence type="ECO:0000256" key="12">
    <source>
        <dbReference type="ARBA" id="ARBA00023242"/>
    </source>
</evidence>
<accession>A0AAD5Y340</accession>
<evidence type="ECO:0000256" key="8">
    <source>
        <dbReference type="ARBA" id="ARBA00022884"/>
    </source>
</evidence>
<dbReference type="InterPro" id="IPR014756">
    <property type="entry name" value="Ig_E-set"/>
</dbReference>
<feature type="domain" description="RRM" evidence="18">
    <location>
        <begin position="21"/>
        <end position="100"/>
    </location>
</feature>
<keyword evidence="9" id="KW-0221">Differentiation</keyword>
<keyword evidence="9" id="KW-0896">Oogenesis</keyword>
<comment type="caution">
    <text evidence="19">The sequence shown here is derived from an EMBL/GenBank/DDBJ whole genome shotgun (WGS) entry which is preliminary data.</text>
</comment>
<dbReference type="GO" id="GO:0006397">
    <property type="term" value="P:mRNA processing"/>
    <property type="evidence" value="ECO:0007669"/>
    <property type="project" value="UniProtKB-KW"/>
</dbReference>
<dbReference type="Gene3D" id="2.60.40.10">
    <property type="entry name" value="Immunoglobulins"/>
    <property type="match status" value="1"/>
</dbReference>
<dbReference type="SMART" id="SM00360">
    <property type="entry name" value="RRM"/>
    <property type="match status" value="2"/>
</dbReference>
<feature type="region of interest" description="Disordered" evidence="17">
    <location>
        <begin position="379"/>
        <end position="403"/>
    </location>
</feature>
<organism evidence="19 20">
    <name type="scientific">Boothiomyces macroporosus</name>
    <dbReference type="NCBI Taxonomy" id="261099"/>
    <lineage>
        <taxon>Eukaryota</taxon>
        <taxon>Fungi</taxon>
        <taxon>Fungi incertae sedis</taxon>
        <taxon>Chytridiomycota</taxon>
        <taxon>Chytridiomycota incertae sedis</taxon>
        <taxon>Chytridiomycetes</taxon>
        <taxon>Rhizophydiales</taxon>
        <taxon>Terramycetaceae</taxon>
        <taxon>Boothiomyces</taxon>
    </lineage>
</organism>
<dbReference type="PROSITE" id="PS50102">
    <property type="entry name" value="RRM"/>
    <property type="match status" value="2"/>
</dbReference>
<dbReference type="InterPro" id="IPR035979">
    <property type="entry name" value="RBD_domain_sf"/>
</dbReference>
<dbReference type="GO" id="GO:0030532">
    <property type="term" value="C:small nuclear ribonucleoprotein complex"/>
    <property type="evidence" value="ECO:0007669"/>
    <property type="project" value="UniProtKB-ARBA"/>
</dbReference>
<proteinExistence type="inferred from homology"/>
<gene>
    <name evidence="19" type="ORF">HK103_005751</name>
</gene>
<evidence type="ECO:0000313" key="19">
    <source>
        <dbReference type="EMBL" id="KAJ3256068.1"/>
    </source>
</evidence>
<dbReference type="AlphaFoldDB" id="A0AAD5Y340"/>
<dbReference type="GO" id="GO:0003723">
    <property type="term" value="F:RNA binding"/>
    <property type="evidence" value="ECO:0007669"/>
    <property type="project" value="UniProtKB-UniRule"/>
</dbReference>
<keyword evidence="10" id="KW-0576">Peroxisome</keyword>
<dbReference type="Gene3D" id="3.30.70.330">
    <property type="match status" value="2"/>
</dbReference>
<keyword evidence="8 16" id="KW-0694">RNA-binding</keyword>
<keyword evidence="20" id="KW-1185">Reference proteome</keyword>
<evidence type="ECO:0000256" key="6">
    <source>
        <dbReference type="ARBA" id="ARBA00022728"/>
    </source>
</evidence>
<evidence type="ECO:0000256" key="11">
    <source>
        <dbReference type="ARBA" id="ARBA00023187"/>
    </source>
</evidence>
<dbReference type="CDD" id="cd02859">
    <property type="entry name" value="E_set_AMPKbeta_like_N"/>
    <property type="match status" value="1"/>
</dbReference>
<comment type="similarity">
    <text evidence="3">Belongs to the RRM U1 A/B'' family.</text>
</comment>
<sequence length="1089" mass="122028">MNFAIKPERKPSAPPPTIPQATLYIRNLNEKLGVNTMKMALEAIFSQFGKIVEIRVKKHIRHRGQAYVSFESKEIAAFAMSKAQGFPLFEKPMDVQFAREPSFAVTALDGEDKLEQHKRKREELKASRKTEVVPMQKKPKKKAGDDNLPPNAILFVQNLPPGTTEDMLNSMFSQFGGFIEVRLIPGKSDIAFVEYESEMESTLAKQSLNGYRITQDREMKIRAKSCQMQATVFWDFENVSVPNGYKGYAVVQQLKQLGLKLTNIHAIGNSNQLSTTTRNELEESGVSILHVSSGKSAAADIAILVEIMKLIHFTKAPHTIVLITGDRDFSKILNLLETWQYTCILIHHGNINPVLMNSCSSVLKWTDVLYNNGKPNYSGSSSLNGEQKQVEDHSSIPNTPIKSNTKLVKEERRPSYSSIVNGGNGQRIYSEVRFVPLLRSLIGATSLSTSAVASCGFNSLQDYKQKASSLGLLLNNEISEKGLILWKRYDGVSSQLCLFRAAYYEGCRPGFHLLLDATFQIYNSNQSPILVDRDLLTSVLDNHFAQHNHDTFTSAEQFLRAASSNHYITTKENMIRINVPPMTTPSGTLLSLFDIMETYKLDTSHIGGLLNGAFVQYGFVNVKMYLEYACAYGIVSTRDIGKITMVYRLDIFKELIHKESNPDTDEFHNELSVVAKKYGFQTIQDYINAAEEAGILQTTNEKHPSELSEKKPVIPVSRKDYQQLVSLLKNGPLSSSIIGEKLSCSFKSLGYETLKQYLRGAEKLNLVVLNANDRNGNIIVQLANQTISNGQDVFDPLVSFLQERKGKSSSSQIGEKLIRVVKRLGYASLKVYLLEAEAKGLIKLHNRADPNGNMFVVLRKEREAAQPKFQALLAALKNVEFSTSSALGPILGYSVRKFNYKNVKEYLLDAERNGIVKLKAEEHGSYVIYPVQNQPGMLEKVDSNATDVYSAYSNDGETAKCDSDYGVAVAQTEIKSDGQGSMMETEIPAMQPNEAYSNALRLNMTDDCRQVIDLITPTIFAFTWELEGNQVILKGSWDNWVGALEMTKAGNKFVTEMYLPESSYEYKFVVDGEWRIDYTKPFRGLNNYC</sequence>
<dbReference type="GO" id="GO:0008380">
    <property type="term" value="P:RNA splicing"/>
    <property type="evidence" value="ECO:0007669"/>
    <property type="project" value="UniProtKB-KW"/>
</dbReference>
<dbReference type="CDD" id="cd10910">
    <property type="entry name" value="PIN_limkain_b1_N_like"/>
    <property type="match status" value="1"/>
</dbReference>
<evidence type="ECO:0000256" key="4">
    <source>
        <dbReference type="ARBA" id="ARBA00022152"/>
    </source>
</evidence>
<evidence type="ECO:0000256" key="3">
    <source>
        <dbReference type="ARBA" id="ARBA00007243"/>
    </source>
</evidence>
<evidence type="ECO:0000256" key="14">
    <source>
        <dbReference type="ARBA" id="ARBA00023274"/>
    </source>
</evidence>
<dbReference type="Gene3D" id="3.40.50.1010">
    <property type="entry name" value="5'-nuclease"/>
    <property type="match status" value="1"/>
</dbReference>
<evidence type="ECO:0000256" key="9">
    <source>
        <dbReference type="ARBA" id="ARBA00022943"/>
    </source>
</evidence>
<dbReference type="CDD" id="cd12246">
    <property type="entry name" value="RRM1_U1A_like"/>
    <property type="match status" value="1"/>
</dbReference>
<dbReference type="Pfam" id="PF00076">
    <property type="entry name" value="RRM_1"/>
    <property type="match status" value="2"/>
</dbReference>
<evidence type="ECO:0000256" key="16">
    <source>
        <dbReference type="PROSITE-ProRule" id="PRU00176"/>
    </source>
</evidence>
<keyword evidence="12" id="KW-0539">Nucleus</keyword>